<gene>
    <name evidence="3" type="ORF">DNHGIG_38100</name>
</gene>
<protein>
    <recommendedName>
        <fullName evidence="5">YhcN/YlaJ family sporulation lipoprotein</fullName>
    </recommendedName>
</protein>
<accession>A0AAV4LKF6</accession>
<evidence type="ECO:0000256" key="1">
    <source>
        <dbReference type="SAM" id="MobiDB-lite"/>
    </source>
</evidence>
<evidence type="ECO:0000313" key="4">
    <source>
        <dbReference type="Proteomes" id="UP001057291"/>
    </source>
</evidence>
<dbReference type="EMBL" id="BOQE01000001">
    <property type="protein sequence ID" value="GIM48261.1"/>
    <property type="molecule type" value="Genomic_DNA"/>
</dbReference>
<dbReference type="Pfam" id="PF09580">
    <property type="entry name" value="Spore_YhcN_YlaJ"/>
    <property type="match status" value="1"/>
</dbReference>
<proteinExistence type="predicted"/>
<keyword evidence="4" id="KW-1185">Reference proteome</keyword>
<evidence type="ECO:0008006" key="5">
    <source>
        <dbReference type="Google" id="ProtNLM"/>
    </source>
</evidence>
<dbReference type="Proteomes" id="UP001057291">
    <property type="component" value="Unassembled WGS sequence"/>
</dbReference>
<feature type="compositionally biased region" description="Basic and acidic residues" evidence="1">
    <location>
        <begin position="57"/>
        <end position="68"/>
    </location>
</feature>
<feature type="signal peptide" evidence="2">
    <location>
        <begin position="1"/>
        <end position="24"/>
    </location>
</feature>
<dbReference type="InterPro" id="IPR019076">
    <property type="entry name" value="Spore_lipoprot_YhcN/YlaJ-like"/>
</dbReference>
<feature type="chain" id="PRO_5043719246" description="YhcN/YlaJ family sporulation lipoprotein" evidence="2">
    <location>
        <begin position="25"/>
        <end position="193"/>
    </location>
</feature>
<dbReference type="PROSITE" id="PS51257">
    <property type="entry name" value="PROKAR_LIPOPROTEIN"/>
    <property type="match status" value="1"/>
</dbReference>
<sequence>MGNHRALTAALVSCLLFAIGCQPAATERTPKATPDGVQKYDQVRTPSAEHAPQVTEAPDKPAHPEQHQGKINAPKIESRMSEQANLTEMANRIAQECTRVKGVSKAYVLLSGKTALIGVDLDSKITGSKIDSIKYSVKEAAERIGPGYHAVVSADLDTVTRIRNLATGVRAGRPTSTFSDEVADILSRLLPET</sequence>
<dbReference type="RefSeq" id="WP_282201154.1">
    <property type="nucleotide sequence ID" value="NZ_BOQE01000001.1"/>
</dbReference>
<feature type="region of interest" description="Disordered" evidence="1">
    <location>
        <begin position="44"/>
        <end position="68"/>
    </location>
</feature>
<dbReference type="AlphaFoldDB" id="A0AAV4LKF6"/>
<evidence type="ECO:0000313" key="3">
    <source>
        <dbReference type="EMBL" id="GIM48261.1"/>
    </source>
</evidence>
<evidence type="ECO:0000256" key="2">
    <source>
        <dbReference type="SAM" id="SignalP"/>
    </source>
</evidence>
<reference evidence="3" key="1">
    <citation type="journal article" date="2023" name="Int. J. Syst. Evol. Microbiol.">
        <title>Collibacillus ludicampi gen. nov., sp. nov., a new soil bacterium of the family Alicyclobacillaceae.</title>
        <authorList>
            <person name="Jojima T."/>
            <person name="Ioku Y."/>
            <person name="Fukuta Y."/>
            <person name="Shirasaka N."/>
            <person name="Matsumura Y."/>
            <person name="Mori M."/>
        </authorList>
    </citation>
    <scope>NUCLEOTIDE SEQUENCE</scope>
    <source>
        <strain evidence="3">TP075</strain>
    </source>
</reference>
<name>A0AAV4LKF6_9BACL</name>
<comment type="caution">
    <text evidence="3">The sequence shown here is derived from an EMBL/GenBank/DDBJ whole genome shotgun (WGS) entry which is preliminary data.</text>
</comment>
<organism evidence="3 4">
    <name type="scientific">Collibacillus ludicampi</name>
    <dbReference type="NCBI Taxonomy" id="2771369"/>
    <lineage>
        <taxon>Bacteria</taxon>
        <taxon>Bacillati</taxon>
        <taxon>Bacillota</taxon>
        <taxon>Bacilli</taxon>
        <taxon>Bacillales</taxon>
        <taxon>Alicyclobacillaceae</taxon>
        <taxon>Collibacillus</taxon>
    </lineage>
</organism>
<keyword evidence="2" id="KW-0732">Signal</keyword>